<dbReference type="AlphaFoldDB" id="K9YHU6"/>
<dbReference type="CDD" id="cd03801">
    <property type="entry name" value="GT4_PimA-like"/>
    <property type="match status" value="1"/>
</dbReference>
<dbReference type="PANTHER" id="PTHR12526:SF622">
    <property type="entry name" value="GLYCOSYLTRANSFERASE (GROUP I)"/>
    <property type="match status" value="1"/>
</dbReference>
<dbReference type="EMBL" id="CP003940">
    <property type="protein sequence ID" value="AFZ46052.1"/>
    <property type="molecule type" value="Genomic_DNA"/>
</dbReference>
<dbReference type="BioCyc" id="CSTA292563:G1353-67-MONOMER"/>
<name>K9YHU6_CYASC</name>
<reference evidence="2" key="1">
    <citation type="journal article" date="2013" name="Proc. Natl. Acad. Sci. U.S.A.">
        <title>Improving the coverage of the cyanobacterial phylum using diversity-driven genome sequencing.</title>
        <authorList>
            <person name="Shih P.M."/>
            <person name="Wu D."/>
            <person name="Latifi A."/>
            <person name="Axen S.D."/>
            <person name="Fewer D.P."/>
            <person name="Talla E."/>
            <person name="Calteau A."/>
            <person name="Cai F."/>
            <person name="Tandeau de Marsac N."/>
            <person name="Rippka R."/>
            <person name="Herdman M."/>
            <person name="Sivonen K."/>
            <person name="Coursin T."/>
            <person name="Laurent T."/>
            <person name="Goodwin L."/>
            <person name="Nolan M."/>
            <person name="Davenport K.W."/>
            <person name="Han C.S."/>
            <person name="Rubin E.M."/>
            <person name="Eisen J.A."/>
            <person name="Woyke T."/>
            <person name="Gugger M."/>
            <person name="Kerfeld C.A."/>
        </authorList>
    </citation>
    <scope>NUCLEOTIDE SEQUENCE [LARGE SCALE GENOMIC DNA]</scope>
    <source>
        <strain evidence="2">ATCC 29140 / PCC 7202</strain>
    </source>
</reference>
<dbReference type="Proteomes" id="UP000010483">
    <property type="component" value="Chromosome"/>
</dbReference>
<evidence type="ECO:0000313" key="2">
    <source>
        <dbReference type="Proteomes" id="UP000010483"/>
    </source>
</evidence>
<evidence type="ECO:0000313" key="1">
    <source>
        <dbReference type="EMBL" id="AFZ46052.1"/>
    </source>
</evidence>
<dbReference type="SUPFAM" id="SSF53756">
    <property type="entry name" value="UDP-Glycosyltransferase/glycogen phosphorylase"/>
    <property type="match status" value="1"/>
</dbReference>
<dbReference type="KEGG" id="csn:Cyast_0068"/>
<keyword evidence="1" id="KW-0808">Transferase</keyword>
<organism evidence="1 2">
    <name type="scientific">Cyanobacterium stanieri (strain ATCC 29140 / PCC 7202)</name>
    <dbReference type="NCBI Taxonomy" id="292563"/>
    <lineage>
        <taxon>Bacteria</taxon>
        <taxon>Bacillati</taxon>
        <taxon>Cyanobacteriota</taxon>
        <taxon>Cyanophyceae</taxon>
        <taxon>Oscillatoriophycideae</taxon>
        <taxon>Chroococcales</taxon>
        <taxon>Geminocystaceae</taxon>
        <taxon>Cyanobacterium</taxon>
    </lineage>
</organism>
<dbReference type="HOGENOM" id="CLU_686400_0_0_3"/>
<dbReference type="PATRIC" id="fig|292563.3.peg.72"/>
<keyword evidence="2" id="KW-1185">Reference proteome</keyword>
<dbReference type="Pfam" id="PF13692">
    <property type="entry name" value="Glyco_trans_1_4"/>
    <property type="match status" value="1"/>
</dbReference>
<dbReference type="STRING" id="292563.Cyast_0068"/>
<protein>
    <submittedName>
        <fullName evidence="1">Glycosyl transferase group 1</fullName>
    </submittedName>
</protein>
<dbReference type="GO" id="GO:0016740">
    <property type="term" value="F:transferase activity"/>
    <property type="evidence" value="ECO:0007669"/>
    <property type="project" value="UniProtKB-KW"/>
</dbReference>
<dbReference type="Gene3D" id="3.40.50.2000">
    <property type="entry name" value="Glycogen Phosphorylase B"/>
    <property type="match status" value="2"/>
</dbReference>
<proteinExistence type="predicted"/>
<accession>K9YHU6</accession>
<sequence length="388" mass="43734">MKNKKISVIAPDLSGGGMTRVYIIATTLQNLGYEVKVFGLLFGENIYPQPPIGLPVVYTHGTKFPQIWKPISDLAKEIDGDLIYAIKPKPTSLGIAYIISLLKRKPLMLDIDDWEMSWFGGEHWQYKPTIKQLMGDLLKKNGALRDLGHPLYIKWSEKLVDKANAITVNTRFLQSYFGGTYLPSGKNTEMFNPDKFNPQLSREKYGLLDYRILMFPGTPRPHKGLEDVLMAIKLLNQTDIKLVIVGGRNIGDGYMENLKNEWSEFIIYLPPCPFDSMPEIISAAHIVVVPQRKTTTAIAQFPIKLTDAMAMAKPIIATKVGDIPEILNDQGYLVEPESPIEIKQVIGEIFENYDVALKKGKKIREHCINHYSIDSMGSTLEKIIDSVH</sequence>
<gene>
    <name evidence="1" type="ordered locus">Cyast_0068</name>
</gene>
<dbReference type="eggNOG" id="COG0438">
    <property type="taxonomic scope" value="Bacteria"/>
</dbReference>
<dbReference type="PANTHER" id="PTHR12526">
    <property type="entry name" value="GLYCOSYLTRANSFERASE"/>
    <property type="match status" value="1"/>
</dbReference>